<organism evidence="2 3">
    <name type="scientific">Aquipseudomonas alcaligenes</name>
    <name type="common">Pseudomonas alcaligenes</name>
    <dbReference type="NCBI Taxonomy" id="43263"/>
    <lineage>
        <taxon>Bacteria</taxon>
        <taxon>Pseudomonadati</taxon>
        <taxon>Pseudomonadota</taxon>
        <taxon>Gammaproteobacteria</taxon>
        <taxon>Pseudomonadales</taxon>
        <taxon>Pseudomonadaceae</taxon>
        <taxon>Aquipseudomonas</taxon>
    </lineage>
</organism>
<keyword evidence="1" id="KW-0812">Transmembrane</keyword>
<dbReference type="Proteomes" id="UP000248146">
    <property type="component" value="Unassembled WGS sequence"/>
</dbReference>
<feature type="transmembrane region" description="Helical" evidence="1">
    <location>
        <begin position="123"/>
        <end position="144"/>
    </location>
</feature>
<dbReference type="OrthoDB" id="826511at2"/>
<keyword evidence="1" id="KW-0472">Membrane</keyword>
<feature type="transmembrane region" description="Helical" evidence="1">
    <location>
        <begin position="6"/>
        <end position="24"/>
    </location>
</feature>
<dbReference type="AlphaFoldDB" id="A0A2V4ME41"/>
<accession>A0A2V4ME41</accession>
<name>A0A2V4ME41_AQUAC</name>
<dbReference type="EMBL" id="QJRX01000002">
    <property type="protein sequence ID" value="PYC28416.1"/>
    <property type="molecule type" value="Genomic_DNA"/>
</dbReference>
<proteinExistence type="predicted"/>
<evidence type="ECO:0000313" key="2">
    <source>
        <dbReference type="EMBL" id="PYC28416.1"/>
    </source>
</evidence>
<dbReference type="Pfam" id="PF09980">
    <property type="entry name" value="DUF2214"/>
    <property type="match status" value="1"/>
</dbReference>
<reference evidence="2 3" key="1">
    <citation type="submission" date="2018-06" db="EMBL/GenBank/DDBJ databases">
        <title>Pseudomonas diversity within urban Lake Michigan freshwaters.</title>
        <authorList>
            <person name="Batrich M."/>
            <person name="Hatzopoulos T."/>
            <person name="Putonti C."/>
        </authorList>
    </citation>
    <scope>NUCLEOTIDE SEQUENCE [LARGE SCALE GENOMIC DNA]</scope>
    <source>
        <strain evidence="2 3">MB-090714</strain>
    </source>
</reference>
<dbReference type="RefSeq" id="WP_110681082.1">
    <property type="nucleotide sequence ID" value="NZ_QJRX01000002.1"/>
</dbReference>
<feature type="transmembrane region" description="Helical" evidence="1">
    <location>
        <begin position="84"/>
        <end position="102"/>
    </location>
</feature>
<protein>
    <submittedName>
        <fullName evidence="2">DUF2214 domain-containing protein</fullName>
    </submittedName>
</protein>
<evidence type="ECO:0000256" key="1">
    <source>
        <dbReference type="SAM" id="Phobius"/>
    </source>
</evidence>
<gene>
    <name evidence="2" type="ORF">DMO17_04335</name>
</gene>
<comment type="caution">
    <text evidence="2">The sequence shown here is derived from an EMBL/GenBank/DDBJ whole genome shotgun (WGS) entry which is preliminary data.</text>
</comment>
<feature type="transmembrane region" description="Helical" evidence="1">
    <location>
        <begin position="45"/>
        <end position="64"/>
    </location>
</feature>
<keyword evidence="1" id="KW-1133">Transmembrane helix</keyword>
<evidence type="ECO:0000313" key="3">
    <source>
        <dbReference type="Proteomes" id="UP000248146"/>
    </source>
</evidence>
<dbReference type="InterPro" id="IPR018706">
    <property type="entry name" value="DUF2214_membrane"/>
</dbReference>
<sequence length="152" mass="16573">MADAIAASLHYLSIFVLFALLTSEHVLFKAELDAATARRLQRIDIAYGISAGLVLATGLVRVLWYGKGLDYYLHNGLFHAKVGLFLLIGLLSIVPTLTFFGWRNELLAGKAPSISPATARRTLWVIRIELLLLLCLPFLASLMARGVGYSGG</sequence>